<evidence type="ECO:0000256" key="2">
    <source>
        <dbReference type="ARBA" id="ARBA00022527"/>
    </source>
</evidence>
<feature type="transmembrane region" description="Helical" evidence="8">
    <location>
        <begin position="315"/>
        <end position="337"/>
    </location>
</feature>
<dbReference type="PANTHER" id="PTHR43289:SF6">
    <property type="entry name" value="SERINE_THREONINE-PROTEIN KINASE NEKL-3"/>
    <property type="match status" value="1"/>
</dbReference>
<proteinExistence type="predicted"/>
<evidence type="ECO:0000256" key="6">
    <source>
        <dbReference type="ARBA" id="ARBA00022840"/>
    </source>
</evidence>
<gene>
    <name evidence="10" type="ORF">GCM10023217_09770</name>
</gene>
<evidence type="ECO:0000256" key="3">
    <source>
        <dbReference type="ARBA" id="ARBA00022679"/>
    </source>
</evidence>
<keyword evidence="5 10" id="KW-0418">Kinase</keyword>
<dbReference type="CDD" id="cd14014">
    <property type="entry name" value="STKc_PknB_like"/>
    <property type="match status" value="1"/>
</dbReference>
<dbReference type="SUPFAM" id="SSF56112">
    <property type="entry name" value="Protein kinase-like (PK-like)"/>
    <property type="match status" value="1"/>
</dbReference>
<dbReference type="InterPro" id="IPR000719">
    <property type="entry name" value="Prot_kinase_dom"/>
</dbReference>
<name>A0ABP8Z079_9ACTN</name>
<comment type="caution">
    <text evidence="10">The sequence shown here is derived from an EMBL/GenBank/DDBJ whole genome shotgun (WGS) entry which is preliminary data.</text>
</comment>
<keyword evidence="2" id="KW-0723">Serine/threonine-protein kinase</keyword>
<evidence type="ECO:0000256" key="7">
    <source>
        <dbReference type="SAM" id="MobiDB-lite"/>
    </source>
</evidence>
<keyword evidence="8" id="KW-0812">Transmembrane</keyword>
<dbReference type="PROSITE" id="PS50011">
    <property type="entry name" value="PROTEIN_KINASE_DOM"/>
    <property type="match status" value="1"/>
</dbReference>
<organism evidence="10 11">
    <name type="scientific">Gordonia alkaliphila</name>
    <dbReference type="NCBI Taxonomy" id="1053547"/>
    <lineage>
        <taxon>Bacteria</taxon>
        <taxon>Bacillati</taxon>
        <taxon>Actinomycetota</taxon>
        <taxon>Actinomycetes</taxon>
        <taxon>Mycobacteriales</taxon>
        <taxon>Gordoniaceae</taxon>
        <taxon>Gordonia</taxon>
    </lineage>
</organism>
<dbReference type="EC" id="2.7.11.1" evidence="1"/>
<keyword evidence="8" id="KW-0472">Membrane</keyword>
<evidence type="ECO:0000256" key="4">
    <source>
        <dbReference type="ARBA" id="ARBA00022741"/>
    </source>
</evidence>
<feature type="region of interest" description="Disordered" evidence="7">
    <location>
        <begin position="345"/>
        <end position="381"/>
    </location>
</feature>
<evidence type="ECO:0000256" key="8">
    <source>
        <dbReference type="SAM" id="Phobius"/>
    </source>
</evidence>
<feature type="domain" description="Protein kinase" evidence="9">
    <location>
        <begin position="9"/>
        <end position="283"/>
    </location>
</feature>
<dbReference type="PANTHER" id="PTHR43289">
    <property type="entry name" value="MITOGEN-ACTIVATED PROTEIN KINASE KINASE KINASE 20-RELATED"/>
    <property type="match status" value="1"/>
</dbReference>
<dbReference type="SMART" id="SM00220">
    <property type="entry name" value="S_TKc"/>
    <property type="match status" value="1"/>
</dbReference>
<keyword evidence="3" id="KW-0808">Transferase</keyword>
<dbReference type="GO" id="GO:0016301">
    <property type="term" value="F:kinase activity"/>
    <property type="evidence" value="ECO:0007669"/>
    <property type="project" value="UniProtKB-KW"/>
</dbReference>
<keyword evidence="4" id="KW-0547">Nucleotide-binding</keyword>
<keyword evidence="8" id="KW-1133">Transmembrane helix</keyword>
<dbReference type="Pfam" id="PF00069">
    <property type="entry name" value="Pkinase"/>
    <property type="match status" value="1"/>
</dbReference>
<dbReference type="RefSeq" id="WP_345312643.1">
    <property type="nucleotide sequence ID" value="NZ_BAABIE010000003.1"/>
</dbReference>
<evidence type="ECO:0000256" key="5">
    <source>
        <dbReference type="ARBA" id="ARBA00022777"/>
    </source>
</evidence>
<dbReference type="InterPro" id="IPR008271">
    <property type="entry name" value="Ser/Thr_kinase_AS"/>
</dbReference>
<evidence type="ECO:0000313" key="11">
    <source>
        <dbReference type="Proteomes" id="UP001500822"/>
    </source>
</evidence>
<evidence type="ECO:0000259" key="9">
    <source>
        <dbReference type="PROSITE" id="PS50011"/>
    </source>
</evidence>
<keyword evidence="6" id="KW-0067">ATP-binding</keyword>
<protein>
    <recommendedName>
        <fullName evidence="1">non-specific serine/threonine protein kinase</fullName>
        <ecNumber evidence="1">2.7.11.1</ecNumber>
    </recommendedName>
</protein>
<dbReference type="InterPro" id="IPR011009">
    <property type="entry name" value="Kinase-like_dom_sf"/>
</dbReference>
<accession>A0ABP8Z079</accession>
<keyword evidence="11" id="KW-1185">Reference proteome</keyword>
<reference evidence="11" key="1">
    <citation type="journal article" date="2019" name="Int. J. Syst. Evol. Microbiol.">
        <title>The Global Catalogue of Microorganisms (GCM) 10K type strain sequencing project: providing services to taxonomists for standard genome sequencing and annotation.</title>
        <authorList>
            <consortium name="The Broad Institute Genomics Platform"/>
            <consortium name="The Broad Institute Genome Sequencing Center for Infectious Disease"/>
            <person name="Wu L."/>
            <person name="Ma J."/>
        </authorList>
    </citation>
    <scope>NUCLEOTIDE SEQUENCE [LARGE SCALE GENOMIC DNA]</scope>
    <source>
        <strain evidence="11">JCM 18077</strain>
    </source>
</reference>
<sequence>MNDDRIAGYKILRRLGAGSMGQVFLVEHPRLPRRDALKLLPGELSRSDDFTARFAREADLLAQLSHPNIVTLYDRGEHDGSLWIAMEFVDGTDAGALVQARGPLSVDLVLPLIAGAGAALDYAWRTQKITHRDVKPGNILIAWDRDANPPALDTVKLADFGIAKAAEESTSLTATGMTIGTMAYISPEAIDGSPVDNRSDIYSLACTAYHLLAGRPPFTETSISALMAAHLHRPVPPIRTVAPHVPAGWDAVFARALAKDPASRYGTCAEFVAALSAATQPSAVPTGGPAYSPTLAGSAPAVRHAHTTTTGRSQWLLPAAVIVAAIALVAAGTFVFLNGQSDGSDSTVAAPSSTHTVTTTTTPSSTTTAATTPTVQAQTPTETVTVPVTPAPVEGQPCGADQFNDYSADGTLYCSAMNEAWTDLTHQSRPAVERGSSCSEPGARARVQYTDGIATCKIGPDGTLIWDW</sequence>
<evidence type="ECO:0000313" key="10">
    <source>
        <dbReference type="EMBL" id="GAA4743153.1"/>
    </source>
</evidence>
<evidence type="ECO:0000256" key="1">
    <source>
        <dbReference type="ARBA" id="ARBA00012513"/>
    </source>
</evidence>
<dbReference type="PROSITE" id="PS00108">
    <property type="entry name" value="PROTEIN_KINASE_ST"/>
    <property type="match status" value="1"/>
</dbReference>
<dbReference type="Proteomes" id="UP001500822">
    <property type="component" value="Unassembled WGS sequence"/>
</dbReference>
<feature type="compositionally biased region" description="Low complexity" evidence="7">
    <location>
        <begin position="346"/>
        <end position="381"/>
    </location>
</feature>
<dbReference type="EMBL" id="BAABIE010000003">
    <property type="protein sequence ID" value="GAA4743153.1"/>
    <property type="molecule type" value="Genomic_DNA"/>
</dbReference>
<dbReference type="Gene3D" id="3.30.200.20">
    <property type="entry name" value="Phosphorylase Kinase, domain 1"/>
    <property type="match status" value="1"/>
</dbReference>
<dbReference type="Gene3D" id="1.10.510.10">
    <property type="entry name" value="Transferase(Phosphotransferase) domain 1"/>
    <property type="match status" value="1"/>
</dbReference>